<gene>
    <name evidence="2" type="ORF">ACFQVC_13150</name>
</gene>
<keyword evidence="1" id="KW-0472">Membrane</keyword>
<keyword evidence="1" id="KW-0812">Transmembrane</keyword>
<dbReference type="Proteomes" id="UP001596523">
    <property type="component" value="Unassembled WGS sequence"/>
</dbReference>
<organism evidence="2 3">
    <name type="scientific">Streptomyces monticola</name>
    <dbReference type="NCBI Taxonomy" id="2666263"/>
    <lineage>
        <taxon>Bacteria</taxon>
        <taxon>Bacillati</taxon>
        <taxon>Actinomycetota</taxon>
        <taxon>Actinomycetes</taxon>
        <taxon>Kitasatosporales</taxon>
        <taxon>Streptomycetaceae</taxon>
        <taxon>Streptomyces</taxon>
    </lineage>
</organism>
<sequence length="173" mass="18779">MGGVAGMQGTKTIRDMVLSLAVVGAVVACIYVFIPHDDSTNPVKPVNYKVELATAKRAAAYPILAPEGLPAGWKPTSVRYKGAENDHWHLGFHAPDGKYVAIEQSTEKAPVFVDRVSQGAKETSGRERIGDKTWQRFEGSTYDALVRTDKGATTVVTGSGSWERLTEMARSLR</sequence>
<evidence type="ECO:0000313" key="2">
    <source>
        <dbReference type="EMBL" id="MFC7305165.1"/>
    </source>
</evidence>
<dbReference type="EMBL" id="JBHTCF010000004">
    <property type="protein sequence ID" value="MFC7305165.1"/>
    <property type="molecule type" value="Genomic_DNA"/>
</dbReference>
<evidence type="ECO:0000313" key="3">
    <source>
        <dbReference type="Proteomes" id="UP001596523"/>
    </source>
</evidence>
<keyword evidence="1" id="KW-1133">Transmembrane helix</keyword>
<proteinExistence type="predicted"/>
<dbReference type="RefSeq" id="WP_381830311.1">
    <property type="nucleotide sequence ID" value="NZ_JBHTCF010000004.1"/>
</dbReference>
<accession>A0ABW2JHZ0</accession>
<dbReference type="InterPro" id="IPR025339">
    <property type="entry name" value="DUF4245"/>
</dbReference>
<keyword evidence="3" id="KW-1185">Reference proteome</keyword>
<evidence type="ECO:0000256" key="1">
    <source>
        <dbReference type="SAM" id="Phobius"/>
    </source>
</evidence>
<name>A0ABW2JHZ0_9ACTN</name>
<feature type="transmembrane region" description="Helical" evidence="1">
    <location>
        <begin position="16"/>
        <end position="34"/>
    </location>
</feature>
<dbReference type="Pfam" id="PF14030">
    <property type="entry name" value="DUF4245"/>
    <property type="match status" value="1"/>
</dbReference>
<protein>
    <submittedName>
        <fullName evidence="2">DUF4245 domain-containing protein</fullName>
    </submittedName>
</protein>
<comment type="caution">
    <text evidence="2">The sequence shown here is derived from an EMBL/GenBank/DDBJ whole genome shotgun (WGS) entry which is preliminary data.</text>
</comment>
<reference evidence="3" key="1">
    <citation type="journal article" date="2019" name="Int. J. Syst. Evol. Microbiol.">
        <title>The Global Catalogue of Microorganisms (GCM) 10K type strain sequencing project: providing services to taxonomists for standard genome sequencing and annotation.</title>
        <authorList>
            <consortium name="The Broad Institute Genomics Platform"/>
            <consortium name="The Broad Institute Genome Sequencing Center for Infectious Disease"/>
            <person name="Wu L."/>
            <person name="Ma J."/>
        </authorList>
    </citation>
    <scope>NUCLEOTIDE SEQUENCE [LARGE SCALE GENOMIC DNA]</scope>
    <source>
        <strain evidence="3">SYNS20</strain>
    </source>
</reference>